<evidence type="ECO:0000259" key="6">
    <source>
        <dbReference type="PROSITE" id="PS50255"/>
    </source>
</evidence>
<keyword evidence="5" id="KW-0472">Membrane</keyword>
<feature type="transmembrane region" description="Helical" evidence="5">
    <location>
        <begin position="108"/>
        <end position="129"/>
    </location>
</feature>
<keyword evidence="8" id="KW-1185">Reference proteome</keyword>
<dbReference type="PANTHER" id="PTHR19359">
    <property type="entry name" value="CYTOCHROME B5"/>
    <property type="match status" value="1"/>
</dbReference>
<keyword evidence="1 5" id="KW-0349">Heme</keyword>
<dbReference type="SMART" id="SM01117">
    <property type="entry name" value="Cyt-b5"/>
    <property type="match status" value="1"/>
</dbReference>
<reference evidence="7 8" key="1">
    <citation type="journal article" date="2015" name="Nat. Commun.">
        <title>Outbred genome sequencing and CRISPR/Cas9 gene editing in butterflies.</title>
        <authorList>
            <person name="Li X."/>
            <person name="Fan D."/>
            <person name="Zhang W."/>
            <person name="Liu G."/>
            <person name="Zhang L."/>
            <person name="Zhao L."/>
            <person name="Fang X."/>
            <person name="Chen L."/>
            <person name="Dong Y."/>
            <person name="Chen Y."/>
            <person name="Ding Y."/>
            <person name="Zhao R."/>
            <person name="Feng M."/>
            <person name="Zhu Y."/>
            <person name="Feng Y."/>
            <person name="Jiang X."/>
            <person name="Zhu D."/>
            <person name="Xiang H."/>
            <person name="Feng X."/>
            <person name="Li S."/>
            <person name="Wang J."/>
            <person name="Zhang G."/>
            <person name="Kronforst M.R."/>
            <person name="Wang W."/>
        </authorList>
    </citation>
    <scope>NUCLEOTIDE SEQUENCE [LARGE SCALE GENOMIC DNA]</scope>
    <source>
        <strain evidence="7">Ya'a_city_454_Pm</strain>
        <tissue evidence="7">Whole body</tissue>
    </source>
</reference>
<dbReference type="STRING" id="76193.A0A0N0PDB3"/>
<evidence type="ECO:0000256" key="1">
    <source>
        <dbReference type="ARBA" id="ARBA00022617"/>
    </source>
</evidence>
<dbReference type="PROSITE" id="PS50255">
    <property type="entry name" value="CYTOCHROME_B5_2"/>
    <property type="match status" value="1"/>
</dbReference>
<organism evidence="7 8">
    <name type="scientific">Papilio machaon</name>
    <name type="common">Old World swallowtail butterfly</name>
    <dbReference type="NCBI Taxonomy" id="76193"/>
    <lineage>
        <taxon>Eukaryota</taxon>
        <taxon>Metazoa</taxon>
        <taxon>Ecdysozoa</taxon>
        <taxon>Arthropoda</taxon>
        <taxon>Hexapoda</taxon>
        <taxon>Insecta</taxon>
        <taxon>Pterygota</taxon>
        <taxon>Neoptera</taxon>
        <taxon>Endopterygota</taxon>
        <taxon>Lepidoptera</taxon>
        <taxon>Glossata</taxon>
        <taxon>Ditrysia</taxon>
        <taxon>Papilionoidea</taxon>
        <taxon>Papilionidae</taxon>
        <taxon>Papilioninae</taxon>
        <taxon>Papilio</taxon>
    </lineage>
</organism>
<dbReference type="AlphaFoldDB" id="A0A0N0PDB3"/>
<keyword evidence="5" id="KW-0812">Transmembrane</keyword>
<dbReference type="InParanoid" id="A0A0N0PDB3"/>
<dbReference type="GO" id="GO:0020037">
    <property type="term" value="F:heme binding"/>
    <property type="evidence" value="ECO:0007669"/>
    <property type="project" value="UniProtKB-UniRule"/>
</dbReference>
<sequence>MATALFTRKEVESRNTKNDAVIIIDNVVCDVTRFLLDHPGGIEVLLDNAGKDASKCFHDIGHSEYARDWMQTFAIGEVVPEERHEVLPWPPAGSEAQASAEQWSVRGLVDACGAPLVLAVCATVLYMYLFA</sequence>
<protein>
    <submittedName>
        <fullName evidence="7">Cytochrome b5</fullName>
    </submittedName>
</protein>
<evidence type="ECO:0000256" key="3">
    <source>
        <dbReference type="ARBA" id="ARBA00023004"/>
    </source>
</evidence>
<gene>
    <name evidence="7" type="ORF">RR48_02700</name>
</gene>
<keyword evidence="5" id="KW-1133">Transmembrane helix</keyword>
<dbReference type="InterPro" id="IPR050668">
    <property type="entry name" value="Cytochrome_b5"/>
</dbReference>
<evidence type="ECO:0000256" key="2">
    <source>
        <dbReference type="ARBA" id="ARBA00022723"/>
    </source>
</evidence>
<evidence type="ECO:0000313" key="8">
    <source>
        <dbReference type="Proteomes" id="UP000053240"/>
    </source>
</evidence>
<dbReference type="EMBL" id="KQ460401">
    <property type="protein sequence ID" value="KPJ14959.1"/>
    <property type="molecule type" value="Genomic_DNA"/>
</dbReference>
<dbReference type="PROSITE" id="PS00191">
    <property type="entry name" value="CYTOCHROME_B5_1"/>
    <property type="match status" value="1"/>
</dbReference>
<name>A0A0N0PDB3_PAPMA</name>
<dbReference type="OMA" id="ICQETET"/>
<dbReference type="Gene3D" id="3.10.120.10">
    <property type="entry name" value="Cytochrome b5-like heme/steroid binding domain"/>
    <property type="match status" value="1"/>
</dbReference>
<dbReference type="Proteomes" id="UP000053240">
    <property type="component" value="Unassembled WGS sequence"/>
</dbReference>
<accession>A0A0N0PDB3</accession>
<dbReference type="PANTHER" id="PTHR19359:SF14">
    <property type="entry name" value="CYTOCHROME B5 A"/>
    <property type="match status" value="1"/>
</dbReference>
<comment type="similarity">
    <text evidence="4 5">Belongs to the cytochrome b5 family.</text>
</comment>
<dbReference type="GO" id="GO:0046872">
    <property type="term" value="F:metal ion binding"/>
    <property type="evidence" value="ECO:0007669"/>
    <property type="project" value="UniProtKB-UniRule"/>
</dbReference>
<feature type="domain" description="Cytochrome b5 heme-binding" evidence="6">
    <location>
        <begin position="3"/>
        <end position="79"/>
    </location>
</feature>
<keyword evidence="2 5" id="KW-0479">Metal-binding</keyword>
<dbReference type="GO" id="GO:0016020">
    <property type="term" value="C:membrane"/>
    <property type="evidence" value="ECO:0007669"/>
    <property type="project" value="TreeGrafter"/>
</dbReference>
<proteinExistence type="inferred from homology"/>
<keyword evidence="3 5" id="KW-0408">Iron</keyword>
<evidence type="ECO:0000256" key="4">
    <source>
        <dbReference type="ARBA" id="ARBA00038168"/>
    </source>
</evidence>
<dbReference type="Pfam" id="PF00173">
    <property type="entry name" value="Cyt-b5"/>
    <property type="match status" value="1"/>
</dbReference>
<dbReference type="InterPro" id="IPR036400">
    <property type="entry name" value="Cyt_B5-like_heme/steroid_sf"/>
</dbReference>
<dbReference type="KEGG" id="pmac:106710893"/>
<dbReference type="SUPFAM" id="SSF55856">
    <property type="entry name" value="Cytochrome b5-like heme/steroid binding domain"/>
    <property type="match status" value="1"/>
</dbReference>
<evidence type="ECO:0000313" key="7">
    <source>
        <dbReference type="EMBL" id="KPJ14959.1"/>
    </source>
</evidence>
<dbReference type="PRINTS" id="PR00363">
    <property type="entry name" value="CYTOCHROMEB5"/>
</dbReference>
<dbReference type="OrthoDB" id="260519at2759"/>
<evidence type="ECO:0000256" key="5">
    <source>
        <dbReference type="RuleBase" id="RU362121"/>
    </source>
</evidence>
<dbReference type="InterPro" id="IPR018506">
    <property type="entry name" value="Cyt_B5_heme-BS"/>
</dbReference>
<dbReference type="InterPro" id="IPR001199">
    <property type="entry name" value="Cyt_B5-like_heme/steroid-bd"/>
</dbReference>